<dbReference type="AlphaFoldDB" id="A0A7X0UBN1"/>
<name>A0A7X0UBN1_9BURK</name>
<dbReference type="Proteomes" id="UP000575083">
    <property type="component" value="Unassembled WGS sequence"/>
</dbReference>
<organism evidence="1 2">
    <name type="scientific">Acidovorax soli</name>
    <dbReference type="NCBI Taxonomy" id="592050"/>
    <lineage>
        <taxon>Bacteria</taxon>
        <taxon>Pseudomonadati</taxon>
        <taxon>Pseudomonadota</taxon>
        <taxon>Betaproteobacteria</taxon>
        <taxon>Burkholderiales</taxon>
        <taxon>Comamonadaceae</taxon>
        <taxon>Acidovorax</taxon>
    </lineage>
</organism>
<accession>A0A7X0UBN1</accession>
<evidence type="ECO:0000313" key="2">
    <source>
        <dbReference type="Proteomes" id="UP000575083"/>
    </source>
</evidence>
<sequence length="103" mass="11457">MADPRHMLALARRLREGSLARDWDALAHTSRELAALLAPLAADQVRAPAERLALRELQQAHQQAHALCNTAAEQLQRALEELRAHKDGWMAYAAHGEMNESTT</sequence>
<dbReference type="EMBL" id="JACHLK010000013">
    <property type="protein sequence ID" value="MBB6562546.1"/>
    <property type="molecule type" value="Genomic_DNA"/>
</dbReference>
<reference evidence="1 2" key="1">
    <citation type="submission" date="2020-08" db="EMBL/GenBank/DDBJ databases">
        <title>Functional genomics of gut bacteria from endangered species of beetles.</title>
        <authorList>
            <person name="Carlos-Shanley C."/>
        </authorList>
    </citation>
    <scope>NUCLEOTIDE SEQUENCE [LARGE SCALE GENOMIC DNA]</scope>
    <source>
        <strain evidence="1 2">S00198</strain>
    </source>
</reference>
<keyword evidence="2" id="KW-1185">Reference proteome</keyword>
<dbReference type="RefSeq" id="WP_184862666.1">
    <property type="nucleotide sequence ID" value="NZ_JACHLK010000013.1"/>
</dbReference>
<comment type="caution">
    <text evidence="1">The sequence shown here is derived from an EMBL/GenBank/DDBJ whole genome shotgun (WGS) entry which is preliminary data.</text>
</comment>
<gene>
    <name evidence="1" type="ORF">HNP48_005259</name>
</gene>
<proteinExistence type="predicted"/>
<evidence type="ECO:0000313" key="1">
    <source>
        <dbReference type="EMBL" id="MBB6562546.1"/>
    </source>
</evidence>
<protein>
    <submittedName>
        <fullName evidence="1">Septal ring factor EnvC (AmiA/AmiB activator)</fullName>
    </submittedName>
</protein>